<accession>A0AAW2D5B1</accession>
<comment type="similarity">
    <text evidence="1">Belongs to the plant acyltransferase family.</text>
</comment>
<name>A0AAW2D5B1_9ROSI</name>
<protein>
    <submittedName>
        <fullName evidence="4">Uncharacterized protein</fullName>
    </submittedName>
</protein>
<dbReference type="EMBL" id="JAZDWU010000004">
    <property type="protein sequence ID" value="KAL0005474.1"/>
    <property type="molecule type" value="Genomic_DNA"/>
</dbReference>
<evidence type="ECO:0000313" key="5">
    <source>
        <dbReference type="Proteomes" id="UP001459277"/>
    </source>
</evidence>
<comment type="caution">
    <text evidence="4">The sequence shown here is derived from an EMBL/GenBank/DDBJ whole genome shotgun (WGS) entry which is preliminary data.</text>
</comment>
<reference evidence="4 5" key="1">
    <citation type="submission" date="2024-01" db="EMBL/GenBank/DDBJ databases">
        <title>A telomere-to-telomere, gap-free genome of sweet tea (Lithocarpus litseifolius).</title>
        <authorList>
            <person name="Zhou J."/>
        </authorList>
    </citation>
    <scope>NUCLEOTIDE SEQUENCE [LARGE SCALE GENOMIC DNA]</scope>
    <source>
        <strain evidence="4">Zhou-2022a</strain>
        <tissue evidence="4">Leaf</tissue>
    </source>
</reference>
<keyword evidence="3" id="KW-0012">Acyltransferase</keyword>
<dbReference type="GO" id="GO:0016746">
    <property type="term" value="F:acyltransferase activity"/>
    <property type="evidence" value="ECO:0007669"/>
    <property type="project" value="UniProtKB-KW"/>
</dbReference>
<sequence>MGILSVFVLSTGKWLEKLFENKQIQDWVNAGAIGDLQSLLTSIRSVGFNRIDARILCQVSTDTTKSFSSVLKQSFFDVLTLYYPLDGRVKDNLNVDCKDEGVLFREAQVKCELSDIVINPNPIEFKKFLPCDIDGTHNLTFAIQVNYFTCVGIAIGACISHKIADGTSFIMFMKTWVATARGQTDIYPQFKH</sequence>
<keyword evidence="2" id="KW-0808">Transferase</keyword>
<keyword evidence="5" id="KW-1185">Reference proteome</keyword>
<evidence type="ECO:0000256" key="1">
    <source>
        <dbReference type="ARBA" id="ARBA00009861"/>
    </source>
</evidence>
<dbReference type="PANTHER" id="PTHR31623:SF46">
    <property type="entry name" value="VINORINE SYNTHASE-LIKE"/>
    <property type="match status" value="1"/>
</dbReference>
<proteinExistence type="inferred from homology"/>
<dbReference type="InterPro" id="IPR023213">
    <property type="entry name" value="CAT-like_dom_sf"/>
</dbReference>
<gene>
    <name evidence="4" type="ORF">SO802_013035</name>
</gene>
<evidence type="ECO:0000313" key="4">
    <source>
        <dbReference type="EMBL" id="KAL0005474.1"/>
    </source>
</evidence>
<dbReference type="AlphaFoldDB" id="A0AAW2D5B1"/>
<dbReference type="PANTHER" id="PTHR31623">
    <property type="entry name" value="F21J9.9"/>
    <property type="match status" value="1"/>
</dbReference>
<evidence type="ECO:0000256" key="2">
    <source>
        <dbReference type="ARBA" id="ARBA00022679"/>
    </source>
</evidence>
<dbReference type="Pfam" id="PF02458">
    <property type="entry name" value="Transferase"/>
    <property type="match status" value="1"/>
</dbReference>
<evidence type="ECO:0000256" key="3">
    <source>
        <dbReference type="ARBA" id="ARBA00023315"/>
    </source>
</evidence>
<dbReference type="Gene3D" id="3.30.559.10">
    <property type="entry name" value="Chloramphenicol acetyltransferase-like domain"/>
    <property type="match status" value="1"/>
</dbReference>
<organism evidence="4 5">
    <name type="scientific">Lithocarpus litseifolius</name>
    <dbReference type="NCBI Taxonomy" id="425828"/>
    <lineage>
        <taxon>Eukaryota</taxon>
        <taxon>Viridiplantae</taxon>
        <taxon>Streptophyta</taxon>
        <taxon>Embryophyta</taxon>
        <taxon>Tracheophyta</taxon>
        <taxon>Spermatophyta</taxon>
        <taxon>Magnoliopsida</taxon>
        <taxon>eudicotyledons</taxon>
        <taxon>Gunneridae</taxon>
        <taxon>Pentapetalae</taxon>
        <taxon>rosids</taxon>
        <taxon>fabids</taxon>
        <taxon>Fagales</taxon>
        <taxon>Fagaceae</taxon>
        <taxon>Lithocarpus</taxon>
    </lineage>
</organism>
<dbReference type="Proteomes" id="UP001459277">
    <property type="component" value="Unassembled WGS sequence"/>
</dbReference>